<dbReference type="InterPro" id="IPR009003">
    <property type="entry name" value="Peptidase_S1_PA"/>
</dbReference>
<evidence type="ECO:0000313" key="3">
    <source>
        <dbReference type="EMBL" id="SIS78443.1"/>
    </source>
</evidence>
<dbReference type="SUPFAM" id="SSF50494">
    <property type="entry name" value="Trypsin-like serine proteases"/>
    <property type="match status" value="1"/>
</dbReference>
<dbReference type="SUPFAM" id="SSF47090">
    <property type="entry name" value="PGBD-like"/>
    <property type="match status" value="1"/>
</dbReference>
<organism evidence="3 4">
    <name type="scientific">Gemmobacter megaterium</name>
    <dbReference type="NCBI Taxonomy" id="1086013"/>
    <lineage>
        <taxon>Bacteria</taxon>
        <taxon>Pseudomonadati</taxon>
        <taxon>Pseudomonadota</taxon>
        <taxon>Alphaproteobacteria</taxon>
        <taxon>Rhodobacterales</taxon>
        <taxon>Paracoccaceae</taxon>
        <taxon>Gemmobacter</taxon>
    </lineage>
</organism>
<evidence type="ECO:0000313" key="4">
    <source>
        <dbReference type="Proteomes" id="UP000186141"/>
    </source>
</evidence>
<dbReference type="OrthoDB" id="6810892at2"/>
<feature type="compositionally biased region" description="Low complexity" evidence="1">
    <location>
        <begin position="114"/>
        <end position="129"/>
    </location>
</feature>
<reference evidence="3 4" key="1">
    <citation type="submission" date="2017-01" db="EMBL/GenBank/DDBJ databases">
        <authorList>
            <person name="Mah S.A."/>
            <person name="Swanson W.J."/>
            <person name="Moy G.W."/>
            <person name="Vacquier V.D."/>
        </authorList>
    </citation>
    <scope>NUCLEOTIDE SEQUENCE [LARGE SCALE GENOMIC DNA]</scope>
    <source>
        <strain evidence="3 4">DSM 26375</strain>
    </source>
</reference>
<keyword evidence="4" id="KW-1185">Reference proteome</keyword>
<name>A0A1N7LX86_9RHOB</name>
<protein>
    <submittedName>
        <fullName evidence="3">Putative peptidoglycan binding domain-containing protein</fullName>
    </submittedName>
</protein>
<dbReference type="Pfam" id="PF13365">
    <property type="entry name" value="Trypsin_2"/>
    <property type="match status" value="1"/>
</dbReference>
<evidence type="ECO:0000256" key="1">
    <source>
        <dbReference type="SAM" id="MobiDB-lite"/>
    </source>
</evidence>
<dbReference type="Pfam" id="PF01471">
    <property type="entry name" value="PG_binding_1"/>
    <property type="match status" value="1"/>
</dbReference>
<gene>
    <name evidence="3" type="ORF">SAMN05421774_102234</name>
</gene>
<dbReference type="EMBL" id="FTOT01000002">
    <property type="protein sequence ID" value="SIS78443.1"/>
    <property type="molecule type" value="Genomic_DNA"/>
</dbReference>
<dbReference type="RefSeq" id="WP_083701147.1">
    <property type="nucleotide sequence ID" value="NZ_BMEH01000002.1"/>
</dbReference>
<dbReference type="InterPro" id="IPR002477">
    <property type="entry name" value="Peptidoglycan-bd-like"/>
</dbReference>
<dbReference type="STRING" id="1086013.SAMN05421774_102234"/>
<accession>A0A1N7LX86</accession>
<dbReference type="AlphaFoldDB" id="A0A1N7LX86"/>
<proteinExistence type="predicted"/>
<sequence length="595" mass="61947">MQRISGMVAALVMAAMAMLWLGAARAEAQVWIQIEAKNSRAAAEDRARDWAMGLPDVSGHALASGWFAIALGPYAADEAAARLSDLRAMGRVPGDSFIADGRLYRGQFWPPAGAEVTTASPEPEAAAAPPATPQPVAPVVTSPVEAVPLAPPVETLAEARRAEAALTRQERMDIQRALQWDGVYTAGIDGAFGPGTRGAIAAWQAGQGAEATGVLLSDQRRALIDGWQADLAELGLEIVRDEEAGIEISLPLGLVVFDRYTPPFAQYAARDDSGVQVWLISQPGDQEALYGLYDMIQSLAVMPSEGPRNRHPRGFEIAGRTADVEAHAQAELTRGAIRGFLITARTADSARTTRVLQAMKSSFRPFGDRVLDPGLVPLDEATRAGLLAGVEVRRPARSASGFYADAQGHVLTAAANVEGCARITLDAGLEASVLAADTVSGLAILRPAAALSPLGHAELATRLPVPGTDVAVAGYSYGGDLPLPTMTFGRFEAAADLTGAETRARLSLPALAGDVGGPVLGADGLVIGLLQPASVDPARILPDGVFYLTPATAIATLLAERGMASTVPPAPIGLMSPEDLTATGTAMTVQVACWN</sequence>
<dbReference type="Gene3D" id="1.10.101.10">
    <property type="entry name" value="PGBD-like superfamily/PGBD"/>
    <property type="match status" value="1"/>
</dbReference>
<dbReference type="Gene3D" id="2.40.10.120">
    <property type="match status" value="1"/>
</dbReference>
<feature type="region of interest" description="Disordered" evidence="1">
    <location>
        <begin position="114"/>
        <end position="134"/>
    </location>
</feature>
<feature type="domain" description="Peptidoglycan binding-like" evidence="2">
    <location>
        <begin position="168"/>
        <end position="215"/>
    </location>
</feature>
<dbReference type="Proteomes" id="UP000186141">
    <property type="component" value="Unassembled WGS sequence"/>
</dbReference>
<dbReference type="InterPro" id="IPR036366">
    <property type="entry name" value="PGBDSf"/>
</dbReference>
<dbReference type="InterPro" id="IPR036365">
    <property type="entry name" value="PGBD-like_sf"/>
</dbReference>
<evidence type="ECO:0000259" key="2">
    <source>
        <dbReference type="Pfam" id="PF01471"/>
    </source>
</evidence>